<evidence type="ECO:0000256" key="4">
    <source>
        <dbReference type="SAM" id="Phobius"/>
    </source>
</evidence>
<feature type="transmembrane region" description="Helical" evidence="4">
    <location>
        <begin position="162"/>
        <end position="181"/>
    </location>
</feature>
<dbReference type="AlphaFoldDB" id="A0A4R7ESD8"/>
<feature type="transmembrane region" description="Helical" evidence="4">
    <location>
        <begin position="133"/>
        <end position="153"/>
    </location>
</feature>
<comment type="caution">
    <text evidence="6">The sequence shown here is derived from an EMBL/GenBank/DDBJ whole genome shotgun (WGS) entry which is preliminary data.</text>
</comment>
<dbReference type="RefSeq" id="WP_133713560.1">
    <property type="nucleotide sequence ID" value="NZ_SOAG01000032.1"/>
</dbReference>
<dbReference type="InterPro" id="IPR051012">
    <property type="entry name" value="CellSynth/LPSAsmb/PSIAsmb"/>
</dbReference>
<sequence>MKKIIYIYMLLLNALVWGQSNDHWNNTFDKANELYQKENFQEAIKLYQQLIEEKNNSPELYFNLANAYFHTKSNTEAVYYYEKALKLLPDDKSIETNLNFARKKLEDDITIIKEYDKKDIIHQSLYKLTSDGWAKLATFSAIGIFLIFVIFYLNQNGTIKRICFGLMGLGLFFLIGSIYAANFEQSYANRYISGIVFDKQIELKEEAKSTSNTIRELHSGAKVYILENKSLWIKVRLDNQEEGWIEKKSIREI</sequence>
<dbReference type="OrthoDB" id="9776208at2"/>
<proteinExistence type="predicted"/>
<reference evidence="6 7" key="1">
    <citation type="submission" date="2019-03" db="EMBL/GenBank/DDBJ databases">
        <title>Genomic Encyclopedia of Archaeal and Bacterial Type Strains, Phase II (KMG-II): from individual species to whole genera.</title>
        <authorList>
            <person name="Goeker M."/>
        </authorList>
    </citation>
    <scope>NUCLEOTIDE SEQUENCE [LARGE SCALE GENOMIC DNA]</scope>
    <source>
        <strain evidence="6 7">DSM 28213</strain>
    </source>
</reference>
<gene>
    <name evidence="6" type="ORF">C8P70_13222</name>
</gene>
<evidence type="ECO:0000256" key="2">
    <source>
        <dbReference type="ARBA" id="ARBA00022803"/>
    </source>
</evidence>
<dbReference type="Proteomes" id="UP000295215">
    <property type="component" value="Unassembled WGS sequence"/>
</dbReference>
<dbReference type="InterPro" id="IPR003646">
    <property type="entry name" value="SH3-like_bac-type"/>
</dbReference>
<dbReference type="PANTHER" id="PTHR45586:SF1">
    <property type="entry name" value="LIPOPOLYSACCHARIDE ASSEMBLY PROTEIN B"/>
    <property type="match status" value="1"/>
</dbReference>
<name>A0A4R7ESD8_9FLAO</name>
<accession>A0A4R7ESD8</accession>
<evidence type="ECO:0000313" key="6">
    <source>
        <dbReference type="EMBL" id="TDS52178.1"/>
    </source>
</evidence>
<keyword evidence="4" id="KW-0812">Transmembrane</keyword>
<dbReference type="PANTHER" id="PTHR45586">
    <property type="entry name" value="TPR REPEAT-CONTAINING PROTEIN PA4667"/>
    <property type="match status" value="1"/>
</dbReference>
<dbReference type="Pfam" id="PF13432">
    <property type="entry name" value="TPR_16"/>
    <property type="match status" value="1"/>
</dbReference>
<dbReference type="PROSITE" id="PS50005">
    <property type="entry name" value="TPR"/>
    <property type="match status" value="1"/>
</dbReference>
<keyword evidence="4" id="KW-1133">Transmembrane helix</keyword>
<dbReference type="SUPFAM" id="SSF48452">
    <property type="entry name" value="TPR-like"/>
    <property type="match status" value="1"/>
</dbReference>
<dbReference type="SMART" id="SM00028">
    <property type="entry name" value="TPR"/>
    <property type="match status" value="2"/>
</dbReference>
<keyword evidence="7" id="KW-1185">Reference proteome</keyword>
<dbReference type="InterPro" id="IPR011990">
    <property type="entry name" value="TPR-like_helical_dom_sf"/>
</dbReference>
<evidence type="ECO:0000313" key="7">
    <source>
        <dbReference type="Proteomes" id="UP000295215"/>
    </source>
</evidence>
<feature type="repeat" description="TPR" evidence="3">
    <location>
        <begin position="58"/>
        <end position="91"/>
    </location>
</feature>
<keyword evidence="1" id="KW-0677">Repeat</keyword>
<evidence type="ECO:0000256" key="1">
    <source>
        <dbReference type="ARBA" id="ARBA00022737"/>
    </source>
</evidence>
<feature type="domain" description="SH3b" evidence="5">
    <location>
        <begin position="191"/>
        <end position="253"/>
    </location>
</feature>
<dbReference type="InterPro" id="IPR019734">
    <property type="entry name" value="TPR_rpt"/>
</dbReference>
<evidence type="ECO:0000256" key="3">
    <source>
        <dbReference type="PROSITE-ProRule" id="PRU00339"/>
    </source>
</evidence>
<evidence type="ECO:0000259" key="5">
    <source>
        <dbReference type="SMART" id="SM00287"/>
    </source>
</evidence>
<dbReference type="SMART" id="SM00287">
    <property type="entry name" value="SH3b"/>
    <property type="match status" value="1"/>
</dbReference>
<dbReference type="Gene3D" id="2.30.30.40">
    <property type="entry name" value="SH3 Domains"/>
    <property type="match status" value="1"/>
</dbReference>
<protein>
    <submittedName>
        <fullName evidence="6">Tetratricopeptide repeat protein</fullName>
    </submittedName>
</protein>
<keyword evidence="4" id="KW-0472">Membrane</keyword>
<organism evidence="6 7">
    <name type="scientific">Myroides indicus</name>
    <dbReference type="NCBI Taxonomy" id="1323422"/>
    <lineage>
        <taxon>Bacteria</taxon>
        <taxon>Pseudomonadati</taxon>
        <taxon>Bacteroidota</taxon>
        <taxon>Flavobacteriia</taxon>
        <taxon>Flavobacteriales</taxon>
        <taxon>Flavobacteriaceae</taxon>
        <taxon>Myroides</taxon>
    </lineage>
</organism>
<dbReference type="PROSITE" id="PS50293">
    <property type="entry name" value="TPR_REGION"/>
    <property type="match status" value="1"/>
</dbReference>
<dbReference type="EMBL" id="SOAG01000032">
    <property type="protein sequence ID" value="TDS52178.1"/>
    <property type="molecule type" value="Genomic_DNA"/>
</dbReference>
<keyword evidence="2 3" id="KW-0802">TPR repeat</keyword>
<dbReference type="Gene3D" id="1.25.40.10">
    <property type="entry name" value="Tetratricopeptide repeat domain"/>
    <property type="match status" value="1"/>
</dbReference>